<dbReference type="AlphaFoldDB" id="A0A506UHM6"/>
<gene>
    <name evidence="11" type="ORF">FJU11_00880</name>
</gene>
<evidence type="ECO:0000256" key="7">
    <source>
        <dbReference type="ARBA" id="ARBA00022989"/>
    </source>
</evidence>
<dbReference type="GO" id="GO:0042941">
    <property type="term" value="P:D-alanine transmembrane transport"/>
    <property type="evidence" value="ECO:0007669"/>
    <property type="project" value="TreeGrafter"/>
</dbReference>
<keyword evidence="2" id="KW-0813">Transport</keyword>
<sequence>MCWQAARTVSRGPARTCSTIPRSRASTLAGKAGIRDDRRSRNGVVMSANEATASEAGPAGIPAAGKRRRDIAARLRSRPVFAGILVVILVLFWVAGYASGSSFGELLSLTVWGVMLGGILSLGAMGVTLVYGVLKFPNFAHGALLTIGAYTAYVVAGLLPQGAPLRPFSFGWELIVAMIVALPVVAIVALVVDRILFRRLRGRDASLVLFAMASLAATFFLRSVVYLIWGSDFYFYYPGRANPALHLPFDIRIQADQIFVFALAIALVAATYVLLERTRMGKAMRATANNPDLAQVRGINTERVIAWTWLIAGALAAAGGVMYGLASQLRPEMGFFLLLPIFASAIMGGLGSPVGALVGSIIIGIAEQLSASFINPAYGPAVAFVLMILVLVVLPQGLFGRSGE</sequence>
<evidence type="ECO:0000256" key="1">
    <source>
        <dbReference type="ARBA" id="ARBA00004651"/>
    </source>
</evidence>
<evidence type="ECO:0000256" key="9">
    <source>
        <dbReference type="ARBA" id="ARBA00037998"/>
    </source>
</evidence>
<dbReference type="GO" id="GO:0005886">
    <property type="term" value="C:plasma membrane"/>
    <property type="evidence" value="ECO:0007669"/>
    <property type="project" value="UniProtKB-SubCell"/>
</dbReference>
<keyword evidence="5 10" id="KW-0812">Transmembrane</keyword>
<comment type="subcellular location">
    <subcellularLocation>
        <location evidence="1">Cell membrane</location>
        <topology evidence="1">Multi-pass membrane protein</topology>
    </subcellularLocation>
</comment>
<name>A0A506UHM6_9HYPH</name>
<keyword evidence="4" id="KW-0997">Cell inner membrane</keyword>
<accession>A0A506UHM6</accession>
<feature type="transmembrane region" description="Helical" evidence="10">
    <location>
        <begin position="175"/>
        <end position="196"/>
    </location>
</feature>
<feature type="transmembrane region" description="Helical" evidence="10">
    <location>
        <begin position="110"/>
        <end position="131"/>
    </location>
</feature>
<evidence type="ECO:0000256" key="5">
    <source>
        <dbReference type="ARBA" id="ARBA00022692"/>
    </source>
</evidence>
<organism evidence="11 12">
    <name type="scientific">Pararhizobium mangrovi</name>
    <dbReference type="NCBI Taxonomy" id="2590452"/>
    <lineage>
        <taxon>Bacteria</taxon>
        <taxon>Pseudomonadati</taxon>
        <taxon>Pseudomonadota</taxon>
        <taxon>Alphaproteobacteria</taxon>
        <taxon>Hyphomicrobiales</taxon>
        <taxon>Rhizobiaceae</taxon>
        <taxon>Rhizobium/Agrobacterium group</taxon>
        <taxon>Pararhizobium</taxon>
    </lineage>
</organism>
<evidence type="ECO:0000256" key="8">
    <source>
        <dbReference type="ARBA" id="ARBA00023136"/>
    </source>
</evidence>
<dbReference type="InterPro" id="IPR001851">
    <property type="entry name" value="ABC_transp_permease"/>
</dbReference>
<evidence type="ECO:0000256" key="3">
    <source>
        <dbReference type="ARBA" id="ARBA00022475"/>
    </source>
</evidence>
<feature type="transmembrane region" description="Helical" evidence="10">
    <location>
        <begin position="377"/>
        <end position="399"/>
    </location>
</feature>
<dbReference type="Proteomes" id="UP000320314">
    <property type="component" value="Unassembled WGS sequence"/>
</dbReference>
<comment type="similarity">
    <text evidence="9">Belongs to the binding-protein-dependent transport system permease family. LivHM subfamily.</text>
</comment>
<dbReference type="Pfam" id="PF02653">
    <property type="entry name" value="BPD_transp_2"/>
    <property type="match status" value="1"/>
</dbReference>
<feature type="transmembrane region" description="Helical" evidence="10">
    <location>
        <begin position="208"/>
        <end position="229"/>
    </location>
</feature>
<dbReference type="GO" id="GO:1903806">
    <property type="term" value="P:L-isoleucine import across plasma membrane"/>
    <property type="evidence" value="ECO:0007669"/>
    <property type="project" value="TreeGrafter"/>
</dbReference>
<dbReference type="GO" id="GO:0015192">
    <property type="term" value="F:L-phenylalanine transmembrane transporter activity"/>
    <property type="evidence" value="ECO:0007669"/>
    <property type="project" value="TreeGrafter"/>
</dbReference>
<reference evidence="11 12" key="1">
    <citation type="submission" date="2019-06" db="EMBL/GenBank/DDBJ databases">
        <authorList>
            <person name="Li M."/>
        </authorList>
    </citation>
    <scope>NUCLEOTIDE SEQUENCE [LARGE SCALE GENOMIC DNA]</scope>
    <source>
        <strain evidence="11 12">BGMRC6574</strain>
    </source>
</reference>
<feature type="transmembrane region" description="Helical" evidence="10">
    <location>
        <begin position="79"/>
        <end position="98"/>
    </location>
</feature>
<dbReference type="GO" id="GO:0005304">
    <property type="term" value="F:L-valine transmembrane transporter activity"/>
    <property type="evidence" value="ECO:0007669"/>
    <property type="project" value="TreeGrafter"/>
</dbReference>
<feature type="transmembrane region" description="Helical" evidence="10">
    <location>
        <begin position="143"/>
        <end position="163"/>
    </location>
</feature>
<dbReference type="GO" id="GO:0015808">
    <property type="term" value="P:L-alanine transport"/>
    <property type="evidence" value="ECO:0007669"/>
    <property type="project" value="TreeGrafter"/>
</dbReference>
<evidence type="ECO:0000256" key="4">
    <source>
        <dbReference type="ARBA" id="ARBA00022519"/>
    </source>
</evidence>
<keyword evidence="3" id="KW-1003">Cell membrane</keyword>
<feature type="transmembrane region" description="Helical" evidence="10">
    <location>
        <begin position="258"/>
        <end position="275"/>
    </location>
</feature>
<dbReference type="GO" id="GO:0015190">
    <property type="term" value="F:L-leucine transmembrane transporter activity"/>
    <property type="evidence" value="ECO:0007669"/>
    <property type="project" value="TreeGrafter"/>
</dbReference>
<evidence type="ECO:0000256" key="10">
    <source>
        <dbReference type="SAM" id="Phobius"/>
    </source>
</evidence>
<evidence type="ECO:0000256" key="6">
    <source>
        <dbReference type="ARBA" id="ARBA00022970"/>
    </source>
</evidence>
<comment type="caution">
    <text evidence="11">The sequence shown here is derived from an EMBL/GenBank/DDBJ whole genome shotgun (WGS) entry which is preliminary data.</text>
</comment>
<evidence type="ECO:0000256" key="2">
    <source>
        <dbReference type="ARBA" id="ARBA00022448"/>
    </source>
</evidence>
<proteinExistence type="inferred from homology"/>
<dbReference type="GO" id="GO:0015188">
    <property type="term" value="F:L-isoleucine transmembrane transporter activity"/>
    <property type="evidence" value="ECO:0007669"/>
    <property type="project" value="TreeGrafter"/>
</dbReference>
<dbReference type="PANTHER" id="PTHR11795">
    <property type="entry name" value="BRANCHED-CHAIN AMINO ACID TRANSPORT SYSTEM PERMEASE PROTEIN LIVH"/>
    <property type="match status" value="1"/>
</dbReference>
<dbReference type="PANTHER" id="PTHR11795:SF371">
    <property type="entry name" value="HIGH-AFFINITY BRANCHED-CHAIN AMINO ACID TRANSPORT SYSTEM PERMEASE PROTEIN LIVH"/>
    <property type="match status" value="1"/>
</dbReference>
<feature type="transmembrane region" description="Helical" evidence="10">
    <location>
        <begin position="337"/>
        <end position="365"/>
    </location>
</feature>
<protein>
    <submittedName>
        <fullName evidence="11">Branched-chain amino acid ABC transporter permease</fullName>
    </submittedName>
</protein>
<evidence type="ECO:0000313" key="11">
    <source>
        <dbReference type="EMBL" id="TPW32810.1"/>
    </source>
</evidence>
<feature type="transmembrane region" description="Helical" evidence="10">
    <location>
        <begin position="304"/>
        <end position="325"/>
    </location>
</feature>
<dbReference type="EMBL" id="VHLH01000001">
    <property type="protein sequence ID" value="TPW32810.1"/>
    <property type="molecule type" value="Genomic_DNA"/>
</dbReference>
<dbReference type="OrthoDB" id="9807115at2"/>
<keyword evidence="8 10" id="KW-0472">Membrane</keyword>
<evidence type="ECO:0000313" key="12">
    <source>
        <dbReference type="Proteomes" id="UP000320314"/>
    </source>
</evidence>
<dbReference type="InterPro" id="IPR052157">
    <property type="entry name" value="BCAA_transport_permease"/>
</dbReference>
<keyword evidence="12" id="KW-1185">Reference proteome</keyword>
<dbReference type="CDD" id="cd06582">
    <property type="entry name" value="TM_PBP1_LivH_like"/>
    <property type="match status" value="1"/>
</dbReference>
<keyword evidence="7 10" id="KW-1133">Transmembrane helix</keyword>
<keyword evidence="6" id="KW-0029">Amino-acid transport</keyword>